<dbReference type="GeneID" id="9861478"/>
<gene>
    <name evidence="1" type="ORF">phiAS5_ORF0071</name>
</gene>
<evidence type="ECO:0000313" key="2">
    <source>
        <dbReference type="Proteomes" id="UP000002236"/>
    </source>
</evidence>
<name>E1A2G8_9CAUD</name>
<protein>
    <submittedName>
        <fullName evidence="1">Uncharacterized protein</fullName>
    </submittedName>
</protein>
<organism evidence="1 2">
    <name type="scientific">Aeromonas phage phiAS5</name>
    <dbReference type="NCBI Taxonomy" id="879630"/>
    <lineage>
        <taxon>Viruses</taxon>
        <taxon>Duplodnaviria</taxon>
        <taxon>Heunggongvirae</taxon>
        <taxon>Uroviricota</taxon>
        <taxon>Caudoviricetes</taxon>
        <taxon>Pantevenvirales</taxon>
        <taxon>Straboviridae</taxon>
        <taxon>Chrysonvirus</taxon>
        <taxon>Chrysonvirus as5</taxon>
    </lineage>
</organism>
<evidence type="ECO:0000313" key="1">
    <source>
        <dbReference type="EMBL" id="ADM79914.1"/>
    </source>
</evidence>
<dbReference type="RefSeq" id="YP_003969360.1">
    <property type="nucleotide sequence ID" value="NC_014636.1"/>
</dbReference>
<reference evidence="1 2" key="1">
    <citation type="journal article" date="2012" name="Vet. Microbiol.">
        <title>Complete genome sequence and characterization of a broad-host range T4-like bacteriophage phiAS5 infecting Aeromonas salmonicida subsp. salmonicida.</title>
        <authorList>
            <person name="Kim J.H."/>
            <person name="Son J.S."/>
            <person name="Choi Y.J."/>
            <person name="Choresca C.H.Jr."/>
            <person name="Shin S.P."/>
            <person name="Han J.E."/>
            <person name="Jun J.W."/>
            <person name="Park S.C."/>
        </authorList>
    </citation>
    <scope>NUCLEOTIDE SEQUENCE [LARGE SCALE GENOMIC DNA]</scope>
</reference>
<proteinExistence type="predicted"/>
<sequence length="219" mass="26132">MQEQLLNDMNLILSKVNIWPANGAGGYKGYQTFIKSSKKPVFIPFVWARRWVEDLRYNSTFHPRMVHSLYTPKKCLVVFTKEQVEEALKQYDKCKNKNFSWMFYRKTEHEMVYQTAHSVVTLKVKPNTGLMGILQEMVDGAWADFKADRPVMAEMFTSDAIAHKYSDDFFARRQHDMGRWVRNWIIDECRKKRIQLDFKKNYWLDDVWIELVRNSIKGK</sequence>
<accession>E1A2G8</accession>
<keyword evidence="2" id="KW-1185">Reference proteome</keyword>
<dbReference type="KEGG" id="vg:9861478"/>
<dbReference type="EMBL" id="HM452126">
    <property type="protein sequence ID" value="ADM79914.1"/>
    <property type="molecule type" value="Genomic_DNA"/>
</dbReference>
<dbReference type="Proteomes" id="UP000002236">
    <property type="component" value="Segment"/>
</dbReference>